<organism evidence="2 3">
    <name type="scientific">Euplotes crassus</name>
    <dbReference type="NCBI Taxonomy" id="5936"/>
    <lineage>
        <taxon>Eukaryota</taxon>
        <taxon>Sar</taxon>
        <taxon>Alveolata</taxon>
        <taxon>Ciliophora</taxon>
        <taxon>Intramacronucleata</taxon>
        <taxon>Spirotrichea</taxon>
        <taxon>Hypotrichia</taxon>
        <taxon>Euplotida</taxon>
        <taxon>Euplotidae</taxon>
        <taxon>Moneuplotes</taxon>
    </lineage>
</organism>
<evidence type="ECO:0000313" key="3">
    <source>
        <dbReference type="Proteomes" id="UP001295684"/>
    </source>
</evidence>
<keyword evidence="3" id="KW-1185">Reference proteome</keyword>
<comment type="caution">
    <text evidence="2">The sequence shown here is derived from an EMBL/GenBank/DDBJ whole genome shotgun (WGS) entry which is preliminary data.</text>
</comment>
<gene>
    <name evidence="2" type="ORF">ECRASSUSDP1_LOCUS11101</name>
</gene>
<feature type="compositionally biased region" description="Basic residues" evidence="1">
    <location>
        <begin position="36"/>
        <end position="48"/>
    </location>
</feature>
<name>A0AAD1UM15_EUPCR</name>
<sequence length="137" mass="15734">MDRKQFIHKLSKKQIKIEKNGAGLITPSINGSLISAKRRRSPSKKSRYSQKASSFGKEARENCENQNPNDPLDPSNYQSKKSEFYWKLHDLTLKIKDYVSNFKPAVKKNPIEEIINQARKRGRLPRTVGVHPSILLC</sequence>
<proteinExistence type="predicted"/>
<feature type="compositionally biased region" description="Polar residues" evidence="1">
    <location>
        <begin position="64"/>
        <end position="77"/>
    </location>
</feature>
<evidence type="ECO:0000256" key="1">
    <source>
        <dbReference type="SAM" id="MobiDB-lite"/>
    </source>
</evidence>
<feature type="region of interest" description="Disordered" evidence="1">
    <location>
        <begin position="33"/>
        <end position="77"/>
    </location>
</feature>
<dbReference type="EMBL" id="CAMPGE010010953">
    <property type="protein sequence ID" value="CAI2369798.1"/>
    <property type="molecule type" value="Genomic_DNA"/>
</dbReference>
<protein>
    <submittedName>
        <fullName evidence="2">Uncharacterized protein</fullName>
    </submittedName>
</protein>
<dbReference type="Proteomes" id="UP001295684">
    <property type="component" value="Unassembled WGS sequence"/>
</dbReference>
<reference evidence="2" key="1">
    <citation type="submission" date="2023-07" db="EMBL/GenBank/DDBJ databases">
        <authorList>
            <consortium name="AG Swart"/>
            <person name="Singh M."/>
            <person name="Singh A."/>
            <person name="Seah K."/>
            <person name="Emmerich C."/>
        </authorList>
    </citation>
    <scope>NUCLEOTIDE SEQUENCE</scope>
    <source>
        <strain evidence="2">DP1</strain>
    </source>
</reference>
<accession>A0AAD1UM15</accession>
<dbReference type="AlphaFoldDB" id="A0AAD1UM15"/>
<evidence type="ECO:0000313" key="2">
    <source>
        <dbReference type="EMBL" id="CAI2369798.1"/>
    </source>
</evidence>